<dbReference type="Gene3D" id="3.20.20.100">
    <property type="entry name" value="NADP-dependent oxidoreductase domain"/>
    <property type="match status" value="1"/>
</dbReference>
<feature type="domain" description="NADP-dependent oxidoreductase" evidence="2">
    <location>
        <begin position="16"/>
        <end position="301"/>
    </location>
</feature>
<evidence type="ECO:0000313" key="4">
    <source>
        <dbReference type="Proteomes" id="UP001595880"/>
    </source>
</evidence>
<dbReference type="CDD" id="cd19086">
    <property type="entry name" value="AKR_AKR11C1"/>
    <property type="match status" value="1"/>
</dbReference>
<proteinExistence type="predicted"/>
<dbReference type="EMBL" id="JBHSDV010000004">
    <property type="protein sequence ID" value="MFC4388752.1"/>
    <property type="molecule type" value="Genomic_DNA"/>
</dbReference>
<protein>
    <submittedName>
        <fullName evidence="3">Aldo/keto reductase</fullName>
        <ecNumber evidence="3">1.1.1.-</ecNumber>
    </submittedName>
</protein>
<keyword evidence="4" id="KW-1185">Reference proteome</keyword>
<reference evidence="4" key="1">
    <citation type="journal article" date="2019" name="Int. J. Syst. Evol. Microbiol.">
        <title>The Global Catalogue of Microorganisms (GCM) 10K type strain sequencing project: providing services to taxonomists for standard genome sequencing and annotation.</title>
        <authorList>
            <consortium name="The Broad Institute Genomics Platform"/>
            <consortium name="The Broad Institute Genome Sequencing Center for Infectious Disease"/>
            <person name="Wu L."/>
            <person name="Ma J."/>
        </authorList>
    </citation>
    <scope>NUCLEOTIDE SEQUENCE [LARGE SCALE GENOMIC DNA]</scope>
    <source>
        <strain evidence="4">KACC 14058</strain>
    </source>
</reference>
<keyword evidence="1 3" id="KW-0560">Oxidoreductase</keyword>
<dbReference type="PANTHER" id="PTHR43364:SF4">
    <property type="entry name" value="NAD(P)-LINKED OXIDOREDUCTASE SUPERFAMILY PROTEIN"/>
    <property type="match status" value="1"/>
</dbReference>
<dbReference type="InterPro" id="IPR036812">
    <property type="entry name" value="NAD(P)_OxRdtase_dom_sf"/>
</dbReference>
<dbReference type="PANTHER" id="PTHR43364">
    <property type="entry name" value="NADH-SPECIFIC METHYLGLYOXAL REDUCTASE-RELATED"/>
    <property type="match status" value="1"/>
</dbReference>
<dbReference type="GO" id="GO:0016491">
    <property type="term" value="F:oxidoreductase activity"/>
    <property type="evidence" value="ECO:0007669"/>
    <property type="project" value="UniProtKB-KW"/>
</dbReference>
<organism evidence="3 4">
    <name type="scientific">Gracilibacillus marinus</name>
    <dbReference type="NCBI Taxonomy" id="630535"/>
    <lineage>
        <taxon>Bacteria</taxon>
        <taxon>Bacillati</taxon>
        <taxon>Bacillota</taxon>
        <taxon>Bacilli</taxon>
        <taxon>Bacillales</taxon>
        <taxon>Bacillaceae</taxon>
        <taxon>Gracilibacillus</taxon>
    </lineage>
</organism>
<dbReference type="InterPro" id="IPR023210">
    <property type="entry name" value="NADP_OxRdtase_dom"/>
</dbReference>
<evidence type="ECO:0000313" key="3">
    <source>
        <dbReference type="EMBL" id="MFC4388752.1"/>
    </source>
</evidence>
<name>A0ABV8VXZ2_9BACI</name>
<accession>A0ABV8VXZ2</accession>
<dbReference type="SUPFAM" id="SSF51430">
    <property type="entry name" value="NAD(P)-linked oxidoreductase"/>
    <property type="match status" value="1"/>
</dbReference>
<comment type="caution">
    <text evidence="3">The sequence shown here is derived from an EMBL/GenBank/DDBJ whole genome shotgun (WGS) entry which is preliminary data.</text>
</comment>
<evidence type="ECO:0000259" key="2">
    <source>
        <dbReference type="Pfam" id="PF00248"/>
    </source>
</evidence>
<gene>
    <name evidence="3" type="ORF">ACFOZ1_13205</name>
</gene>
<dbReference type="Pfam" id="PF00248">
    <property type="entry name" value="Aldo_ket_red"/>
    <property type="match status" value="1"/>
</dbReference>
<sequence length="308" mass="35303">MKYRKLGSTNLDVSVVGIGTWQYGGEWGKEFTQLEVDTILHQAKEEGINLIDTAECYGDHLSEKLIGEYLHHDRREDWIVATKFGHHFHDNFDRSRHWDAQDVLKQLDRSLKALKTEYIDIYQAHSCTNEEFDNDELWTMLDKQKQAGKIRHLAVSLAGNDDPYQTNKASQIGVEAIQVVYNRLDRNPEKDIFPSVINQNLGVLARVPLASGYLTGKYKPGVIFDQNDVRSRHDKEETNRLLALVEEIAYHEVPNDTDMASWALAWCLKHDAVTTVIPGCKSKEQVIRNAKACELEIVSDTHRLHVHK</sequence>
<dbReference type="Proteomes" id="UP001595880">
    <property type="component" value="Unassembled WGS sequence"/>
</dbReference>
<dbReference type="InterPro" id="IPR050523">
    <property type="entry name" value="AKR_Detox_Biosynth"/>
</dbReference>
<dbReference type="RefSeq" id="WP_390200010.1">
    <property type="nucleotide sequence ID" value="NZ_JBHSDV010000004.1"/>
</dbReference>
<evidence type="ECO:0000256" key="1">
    <source>
        <dbReference type="ARBA" id="ARBA00023002"/>
    </source>
</evidence>
<dbReference type="EC" id="1.1.1.-" evidence="3"/>